<reference evidence="1 2" key="1">
    <citation type="submission" date="2018-11" db="EMBL/GenBank/DDBJ databases">
        <authorList>
            <consortium name="Pathogen Informatics"/>
        </authorList>
    </citation>
    <scope>NUCLEOTIDE SEQUENCE [LARGE SCALE GENOMIC DNA]</scope>
</reference>
<accession>A0A3P6RYF7</accession>
<organism evidence="1 2">
    <name type="scientific">Cylicostephanus goldi</name>
    <name type="common">Nematode worm</name>
    <dbReference type="NCBI Taxonomy" id="71465"/>
    <lineage>
        <taxon>Eukaryota</taxon>
        <taxon>Metazoa</taxon>
        <taxon>Ecdysozoa</taxon>
        <taxon>Nematoda</taxon>
        <taxon>Chromadorea</taxon>
        <taxon>Rhabditida</taxon>
        <taxon>Rhabditina</taxon>
        <taxon>Rhabditomorpha</taxon>
        <taxon>Strongyloidea</taxon>
        <taxon>Strongylidae</taxon>
        <taxon>Cylicostephanus</taxon>
    </lineage>
</organism>
<dbReference type="EMBL" id="UYRV01020946">
    <property type="protein sequence ID" value="VDK68472.1"/>
    <property type="molecule type" value="Genomic_DNA"/>
</dbReference>
<evidence type="ECO:0000313" key="1">
    <source>
        <dbReference type="EMBL" id="VDK68472.1"/>
    </source>
</evidence>
<sequence length="45" mass="5274">MDKKDEESDEDEAFLHSSMEILDGIYRGDEVRHNTNLSKFPNCKE</sequence>
<protein>
    <submittedName>
        <fullName evidence="1">Uncharacterized protein</fullName>
    </submittedName>
</protein>
<proteinExistence type="predicted"/>
<name>A0A3P6RYF7_CYLGO</name>
<evidence type="ECO:0000313" key="2">
    <source>
        <dbReference type="Proteomes" id="UP000271889"/>
    </source>
</evidence>
<dbReference type="AlphaFoldDB" id="A0A3P6RYF7"/>
<dbReference type="Proteomes" id="UP000271889">
    <property type="component" value="Unassembled WGS sequence"/>
</dbReference>
<gene>
    <name evidence="1" type="ORF">CGOC_LOCUS6415</name>
</gene>
<keyword evidence="2" id="KW-1185">Reference proteome</keyword>